<dbReference type="InterPro" id="IPR038765">
    <property type="entry name" value="Papain-like_cys_pep_sf"/>
</dbReference>
<dbReference type="InterPro" id="IPR041219">
    <property type="entry name" value="Phage_lysozyme2"/>
</dbReference>
<evidence type="ECO:0000313" key="3">
    <source>
        <dbReference type="Proteomes" id="UP000095094"/>
    </source>
</evidence>
<reference evidence="3" key="1">
    <citation type="submission" date="2016-09" db="EMBL/GenBank/DDBJ databases">
        <authorList>
            <person name="Gulvik C.A."/>
        </authorList>
    </citation>
    <scope>NUCLEOTIDE SEQUENCE [LARGE SCALE GENOMIC DNA]</scope>
    <source>
        <strain evidence="3">LMG 8895</strain>
    </source>
</reference>
<dbReference type="AlphaFoldDB" id="A0A1E5GVS0"/>
<dbReference type="Gene3D" id="1.10.530.10">
    <property type="match status" value="1"/>
</dbReference>
<evidence type="ECO:0000259" key="1">
    <source>
        <dbReference type="PROSITE" id="PS50911"/>
    </source>
</evidence>
<dbReference type="PATRIC" id="fig|332950.4.peg.1607"/>
<dbReference type="Pfam" id="PF18013">
    <property type="entry name" value="Phage_lysozyme2"/>
    <property type="match status" value="1"/>
</dbReference>
<evidence type="ECO:0000313" key="2">
    <source>
        <dbReference type="EMBL" id="OEG16782.1"/>
    </source>
</evidence>
<accession>A0A1E5GVS0</accession>
<dbReference type="PROSITE" id="PS50911">
    <property type="entry name" value="CHAP"/>
    <property type="match status" value="1"/>
</dbReference>
<dbReference type="SUPFAM" id="SSF54001">
    <property type="entry name" value="Cysteine proteinases"/>
    <property type="match status" value="1"/>
</dbReference>
<keyword evidence="3" id="KW-1185">Reference proteome</keyword>
<dbReference type="Pfam" id="PF05257">
    <property type="entry name" value="CHAP"/>
    <property type="match status" value="1"/>
</dbReference>
<gene>
    <name evidence="2" type="ORF">BCR25_04080</name>
</gene>
<organism evidence="2 3">
    <name type="scientific">Enterococcus termitis</name>
    <dbReference type="NCBI Taxonomy" id="332950"/>
    <lineage>
        <taxon>Bacteria</taxon>
        <taxon>Bacillati</taxon>
        <taxon>Bacillota</taxon>
        <taxon>Bacilli</taxon>
        <taxon>Lactobacillales</taxon>
        <taxon>Enterococcaceae</taxon>
        <taxon>Enterococcus</taxon>
    </lineage>
</organism>
<proteinExistence type="predicted"/>
<dbReference type="Gene3D" id="3.90.1720.10">
    <property type="entry name" value="endopeptidase domain like (from Nostoc punctiforme)"/>
    <property type="match status" value="1"/>
</dbReference>
<sequence>MKKIGFIIGLFFLPIIIIMFSISASTESDTTTDFTPRTEQEKVAYQVLQYVEKNGGTKEFACAWIGNMEHESGLIPSRIQSDLPYMEATAMNPSLGGYAMGLAQWDSGRRVNLLNYAKEKKKEWKDIDLQLDYAWNHDGSDSNLLKKYSKGTDINQITVDILKYWERAGTKDDPMQQAQRKTSANNWYKRLSTGSQGAGSANVGGGKIDVLETQMGKKVYNGQCYGLTSFYVDNFNTGIHLGAGSPVGISGNVGNTVNAWEIGSAYSWESNGWQVINNPSYSDVKAGDIINWGQGGGATTSYGHTGIVASVSGNNKYTTYEQNAGQGEICAKYERTWGVEFPNTTSIVRKK</sequence>
<name>A0A1E5GVS0_9ENTE</name>
<feature type="domain" description="Peptidase C51" evidence="1">
    <location>
        <begin position="199"/>
        <end position="349"/>
    </location>
</feature>
<protein>
    <submittedName>
        <fullName evidence="2">Amidase</fullName>
    </submittedName>
</protein>
<dbReference type="InterPro" id="IPR007921">
    <property type="entry name" value="CHAP_dom"/>
</dbReference>
<dbReference type="Proteomes" id="UP000095094">
    <property type="component" value="Unassembled WGS sequence"/>
</dbReference>
<dbReference type="RefSeq" id="WP_069663179.1">
    <property type="nucleotide sequence ID" value="NZ_JBHUJJ010000001.1"/>
</dbReference>
<dbReference type="EMBL" id="MIJY01000012">
    <property type="protein sequence ID" value="OEG16782.1"/>
    <property type="molecule type" value="Genomic_DNA"/>
</dbReference>
<comment type="caution">
    <text evidence="2">The sequence shown here is derived from an EMBL/GenBank/DDBJ whole genome shotgun (WGS) entry which is preliminary data.</text>
</comment>